<name>A0A494TP91_SPHPE</name>
<dbReference type="EMBL" id="CP032829">
    <property type="protein sequence ID" value="AYJ87636.1"/>
    <property type="molecule type" value="Genomic_DNA"/>
</dbReference>
<keyword evidence="2" id="KW-1185">Reference proteome</keyword>
<proteinExistence type="predicted"/>
<organism evidence="1 2">
    <name type="scientific">Sphingomonas paeninsulae</name>
    <dbReference type="NCBI Taxonomy" id="2319844"/>
    <lineage>
        <taxon>Bacteria</taxon>
        <taxon>Pseudomonadati</taxon>
        <taxon>Pseudomonadota</taxon>
        <taxon>Alphaproteobacteria</taxon>
        <taxon>Sphingomonadales</taxon>
        <taxon>Sphingomonadaceae</taxon>
        <taxon>Sphingomonas</taxon>
    </lineage>
</organism>
<dbReference type="KEGG" id="spha:D3Y57_19055"/>
<reference evidence="1" key="1">
    <citation type="submission" date="2018-09" db="EMBL/GenBank/DDBJ databases">
        <title>Sphingomonas peninsula sp. nov., isolated from fildes peninsula, Antarctic soil.</title>
        <authorList>
            <person name="Yingchao G."/>
        </authorList>
    </citation>
    <scope>NUCLEOTIDE SEQUENCE [LARGE SCALE GENOMIC DNA]</scope>
    <source>
        <strain evidence="1">YZ-8</strain>
    </source>
</reference>
<evidence type="ECO:0000313" key="1">
    <source>
        <dbReference type="EMBL" id="AYJ87636.1"/>
    </source>
</evidence>
<dbReference type="AlphaFoldDB" id="A0A494TP91"/>
<dbReference type="OrthoDB" id="8710645at2"/>
<sequence>MPVVENLHTKVLAAAKVEGAFDMSTWHCGTTHCRAGHIVHAAGAEGYALEGATNIAFAAMQIAKASGIPISPVRFYESNEVAMADMERVAALEMGAAK</sequence>
<gene>
    <name evidence="1" type="ORF">D3Y57_19055</name>
</gene>
<dbReference type="Proteomes" id="UP000276254">
    <property type="component" value="Chromosome"/>
</dbReference>
<evidence type="ECO:0000313" key="2">
    <source>
        <dbReference type="Proteomes" id="UP000276254"/>
    </source>
</evidence>
<protein>
    <submittedName>
        <fullName evidence="1">Uncharacterized protein</fullName>
    </submittedName>
</protein>
<accession>A0A494TP91</accession>
<dbReference type="RefSeq" id="WP_121155210.1">
    <property type="nucleotide sequence ID" value="NZ_CP032829.1"/>
</dbReference>